<protein>
    <submittedName>
        <fullName evidence="1">Uncharacterized protein</fullName>
    </submittedName>
</protein>
<gene>
    <name evidence="1" type="ORF">SAMN02910406_01703</name>
</gene>
<dbReference type="OrthoDB" id="360176at2"/>
<organism evidence="1 2">
    <name type="scientific">Ruminococcus albus</name>
    <dbReference type="NCBI Taxonomy" id="1264"/>
    <lineage>
        <taxon>Bacteria</taxon>
        <taxon>Bacillati</taxon>
        <taxon>Bacillota</taxon>
        <taxon>Clostridia</taxon>
        <taxon>Eubacteriales</taxon>
        <taxon>Oscillospiraceae</taxon>
        <taxon>Ruminococcus</taxon>
    </lineage>
</organism>
<dbReference type="AlphaFoldDB" id="A0A1I1JAA5"/>
<sequence>MTKKSYGRLILGGHEFQVKDCGMTKFYIFDNDEDIDEERDIITKTVSMEVSFEKGRFGAEEIAPRLNINEFSTNKTAIGEMIGMEFEVASVDEAYEREDSLYVFEHEPLVNYKWTIIGVEDNLVHVKISGTAITDGYSKPPKIAGFEGEFRLAF</sequence>
<dbReference type="RefSeq" id="WP_074961146.1">
    <property type="nucleotide sequence ID" value="NZ_FOKQ01000012.1"/>
</dbReference>
<evidence type="ECO:0000313" key="1">
    <source>
        <dbReference type="EMBL" id="SFC42370.1"/>
    </source>
</evidence>
<evidence type="ECO:0000313" key="2">
    <source>
        <dbReference type="Proteomes" id="UP000182192"/>
    </source>
</evidence>
<name>A0A1I1JAA5_RUMAL</name>
<dbReference type="EMBL" id="FOKQ01000012">
    <property type="protein sequence ID" value="SFC42370.1"/>
    <property type="molecule type" value="Genomic_DNA"/>
</dbReference>
<accession>A0A1I1JAA5</accession>
<reference evidence="1 2" key="1">
    <citation type="submission" date="2016-10" db="EMBL/GenBank/DDBJ databases">
        <authorList>
            <person name="de Groot N.N."/>
        </authorList>
    </citation>
    <scope>NUCLEOTIDE SEQUENCE [LARGE SCALE GENOMIC DNA]</scope>
    <source>
        <strain evidence="1 2">AR67</strain>
    </source>
</reference>
<proteinExistence type="predicted"/>
<dbReference type="Proteomes" id="UP000182192">
    <property type="component" value="Unassembled WGS sequence"/>
</dbReference>